<dbReference type="Pfam" id="PF21666">
    <property type="entry name" value="DUF4246_N"/>
    <property type="match status" value="1"/>
</dbReference>
<sequence>MAARPSTARPQYPGWNRDLRWTTNGHMDMHMQDVIYPTGIHYNSEGAASAPLSVREVAMMLLMDSLTDKPDWHIKVFDDDVAETWKTDMEALAWPNDVLWKRIANHHNMRWEEPWQPRRPEHILDKECVDYCIHELRRKACHFENTGITPTLDATFSIAKSDVLVSEGLRADLRDAFAQLQADQAPNPNWYPDSEDTVQNLVDPSMYPLVYGRSRFLPDEVVGVKDAIDRFAGKGNVIPRRPEWGEEPRGRTGRSNHTPDEGDTGPGGSKIHRSYWSTIYQLLPANVKFTGDGGVEFTSYINNLHPTKHRGIYTTIEKLVETALPMWDQCLGQYTSIWHIGAGRHRPRLTPDDAEYPCFKDLAEGLTGIYSNMKLGNWDPKSPSEMLAREAAAKRAEQQPEQPGASTEEGEDIDQEDSEDIEFEDEDRWYEIRKPIQLPLPAFSPSEVKYAVFPSRSLREQFNDTGLQIIVKVSSIELRPEQPEFAVEDWHVEGMMNEHIVGTALYFLDSENITDSHIDFRTITNPHIDEDWEEIEEDPLQWLESIYGVKLGGFHNSSCLQNYGSVLTPPGRLLAFPNVFQHRASGFRLADPSKPGHCRVITLSLVDPFTRIISTANVPPQQADWWADSAFGGLTNKQSGASSSLPPEIAQLLAEKGFGGDKLAEALAAGQLAEPKLPPELLSIVRKEFGDGLPMSREEAEEHRLKMKDYLEAFHGQALWNWKSVEYNFYEED</sequence>
<evidence type="ECO:0000313" key="4">
    <source>
        <dbReference type="EMBL" id="KAK4039740.1"/>
    </source>
</evidence>
<keyword evidence="5" id="KW-1185">Reference proteome</keyword>
<feature type="region of interest" description="Disordered" evidence="1">
    <location>
        <begin position="237"/>
        <end position="269"/>
    </location>
</feature>
<dbReference type="EMBL" id="MU854393">
    <property type="protein sequence ID" value="KAK4039740.1"/>
    <property type="molecule type" value="Genomic_DNA"/>
</dbReference>
<feature type="domain" description="DUF4246" evidence="3">
    <location>
        <begin position="12"/>
        <end position="87"/>
    </location>
</feature>
<dbReference type="InterPro" id="IPR049192">
    <property type="entry name" value="DUF4246_C"/>
</dbReference>
<dbReference type="Pfam" id="PF14033">
    <property type="entry name" value="DUF4246"/>
    <property type="match status" value="1"/>
</dbReference>
<feature type="compositionally biased region" description="Basic and acidic residues" evidence="1">
    <location>
        <begin position="387"/>
        <end position="398"/>
    </location>
</feature>
<dbReference type="PANTHER" id="PTHR33119:SF1">
    <property type="entry name" value="FE2OG DIOXYGENASE DOMAIN-CONTAINING PROTEIN"/>
    <property type="match status" value="1"/>
</dbReference>
<name>A0AAN6SRL6_9PEZI</name>
<evidence type="ECO:0000313" key="5">
    <source>
        <dbReference type="Proteomes" id="UP001303115"/>
    </source>
</evidence>
<comment type="caution">
    <text evidence="4">The sequence shown here is derived from an EMBL/GenBank/DDBJ whole genome shotgun (WGS) entry which is preliminary data.</text>
</comment>
<feature type="region of interest" description="Disordered" evidence="1">
    <location>
        <begin position="386"/>
        <end position="422"/>
    </location>
</feature>
<feature type="compositionally biased region" description="Basic and acidic residues" evidence="1">
    <location>
        <begin position="240"/>
        <end position="250"/>
    </location>
</feature>
<protein>
    <submittedName>
        <fullName evidence="4">Uncharacterized protein</fullName>
    </submittedName>
</protein>
<evidence type="ECO:0000259" key="2">
    <source>
        <dbReference type="Pfam" id="PF14033"/>
    </source>
</evidence>
<accession>A0AAN6SRL6</accession>
<dbReference type="Proteomes" id="UP001303115">
    <property type="component" value="Unassembled WGS sequence"/>
</dbReference>
<proteinExistence type="predicted"/>
<dbReference type="AlphaFoldDB" id="A0AAN6SRL6"/>
<dbReference type="InterPro" id="IPR025340">
    <property type="entry name" value="DUF4246"/>
</dbReference>
<feature type="compositionally biased region" description="Acidic residues" evidence="1">
    <location>
        <begin position="408"/>
        <end position="422"/>
    </location>
</feature>
<feature type="domain" description="DUF4246" evidence="2">
    <location>
        <begin position="127"/>
        <end position="628"/>
    </location>
</feature>
<organism evidence="4 5">
    <name type="scientific">Parachaetomium inaequale</name>
    <dbReference type="NCBI Taxonomy" id="2588326"/>
    <lineage>
        <taxon>Eukaryota</taxon>
        <taxon>Fungi</taxon>
        <taxon>Dikarya</taxon>
        <taxon>Ascomycota</taxon>
        <taxon>Pezizomycotina</taxon>
        <taxon>Sordariomycetes</taxon>
        <taxon>Sordariomycetidae</taxon>
        <taxon>Sordariales</taxon>
        <taxon>Chaetomiaceae</taxon>
        <taxon>Parachaetomium</taxon>
    </lineage>
</organism>
<reference evidence="5" key="1">
    <citation type="journal article" date="2023" name="Mol. Phylogenet. Evol.">
        <title>Genome-scale phylogeny and comparative genomics of the fungal order Sordariales.</title>
        <authorList>
            <person name="Hensen N."/>
            <person name="Bonometti L."/>
            <person name="Westerberg I."/>
            <person name="Brannstrom I.O."/>
            <person name="Guillou S."/>
            <person name="Cros-Aarteil S."/>
            <person name="Calhoun S."/>
            <person name="Haridas S."/>
            <person name="Kuo A."/>
            <person name="Mondo S."/>
            <person name="Pangilinan J."/>
            <person name="Riley R."/>
            <person name="LaButti K."/>
            <person name="Andreopoulos B."/>
            <person name="Lipzen A."/>
            <person name="Chen C."/>
            <person name="Yan M."/>
            <person name="Daum C."/>
            <person name="Ng V."/>
            <person name="Clum A."/>
            <person name="Steindorff A."/>
            <person name="Ohm R.A."/>
            <person name="Martin F."/>
            <person name="Silar P."/>
            <person name="Natvig D.O."/>
            <person name="Lalanne C."/>
            <person name="Gautier V."/>
            <person name="Ament-Velasquez S.L."/>
            <person name="Kruys A."/>
            <person name="Hutchinson M.I."/>
            <person name="Powell A.J."/>
            <person name="Barry K."/>
            <person name="Miller A.N."/>
            <person name="Grigoriev I.V."/>
            <person name="Debuchy R."/>
            <person name="Gladieux P."/>
            <person name="Hiltunen Thoren M."/>
            <person name="Johannesson H."/>
        </authorList>
    </citation>
    <scope>NUCLEOTIDE SEQUENCE [LARGE SCALE GENOMIC DNA]</scope>
    <source>
        <strain evidence="5">CBS 284.82</strain>
    </source>
</reference>
<dbReference type="PANTHER" id="PTHR33119">
    <property type="entry name" value="IFI3P"/>
    <property type="match status" value="1"/>
</dbReference>
<gene>
    <name evidence="4" type="ORF">C8A01DRAFT_36276</name>
</gene>
<evidence type="ECO:0000256" key="1">
    <source>
        <dbReference type="SAM" id="MobiDB-lite"/>
    </source>
</evidence>
<evidence type="ECO:0000259" key="3">
    <source>
        <dbReference type="Pfam" id="PF21666"/>
    </source>
</evidence>
<dbReference type="InterPro" id="IPR049207">
    <property type="entry name" value="DUF4246_N"/>
</dbReference>